<name>A0A0E9UYQ6_ANGAN</name>
<evidence type="ECO:0000313" key="1">
    <source>
        <dbReference type="EMBL" id="JAH71009.1"/>
    </source>
</evidence>
<reference evidence="1" key="2">
    <citation type="journal article" date="2015" name="Fish Shellfish Immunol.">
        <title>Early steps in the European eel (Anguilla anguilla)-Vibrio vulnificus interaction in the gills: Role of the RtxA13 toxin.</title>
        <authorList>
            <person name="Callol A."/>
            <person name="Pajuelo D."/>
            <person name="Ebbesson L."/>
            <person name="Teles M."/>
            <person name="MacKenzie S."/>
            <person name="Amaro C."/>
        </authorList>
    </citation>
    <scope>NUCLEOTIDE SEQUENCE</scope>
</reference>
<dbReference type="AlphaFoldDB" id="A0A0E9UYQ6"/>
<dbReference type="EMBL" id="GBXM01037568">
    <property type="protein sequence ID" value="JAH71009.1"/>
    <property type="molecule type" value="Transcribed_RNA"/>
</dbReference>
<organism evidence="1">
    <name type="scientific">Anguilla anguilla</name>
    <name type="common">European freshwater eel</name>
    <name type="synonym">Muraena anguilla</name>
    <dbReference type="NCBI Taxonomy" id="7936"/>
    <lineage>
        <taxon>Eukaryota</taxon>
        <taxon>Metazoa</taxon>
        <taxon>Chordata</taxon>
        <taxon>Craniata</taxon>
        <taxon>Vertebrata</taxon>
        <taxon>Euteleostomi</taxon>
        <taxon>Actinopterygii</taxon>
        <taxon>Neopterygii</taxon>
        <taxon>Teleostei</taxon>
        <taxon>Anguilliformes</taxon>
        <taxon>Anguillidae</taxon>
        <taxon>Anguilla</taxon>
    </lineage>
</organism>
<reference evidence="1" key="1">
    <citation type="submission" date="2014-11" db="EMBL/GenBank/DDBJ databases">
        <authorList>
            <person name="Amaro Gonzalez C."/>
        </authorList>
    </citation>
    <scope>NUCLEOTIDE SEQUENCE</scope>
</reference>
<sequence>MHSIGIHAVHKATGHDCYYYVRYVGMHIKKGISHK</sequence>
<accession>A0A0E9UYQ6</accession>
<proteinExistence type="predicted"/>
<protein>
    <submittedName>
        <fullName evidence="1">Uncharacterized protein</fullName>
    </submittedName>
</protein>